<sequence length="319" mass="38100">MIAVNVKMNSETEKLLGILQFYNHGRMFVWEKSIKGSFNIWKLLISEGFVRESEPDKAIKHWLQTEFWGTITNQKYNDIQYAPLRRERENDDWNNYIRQQKINYYQALSYFLKQSLQNLQAYVIKGFNNSYDSDYRVRFEHYIILGQTQSKDWICLTPTMIDQSWDFSNRNESLYISSITACRSGNKETQDIVEKINKIIRKIKPRKIYGHYDGSYSYSYYHQLFCTSSSKKHKSIKLALRASSMLDIDGKFTLYELFYEDDDTYKDGKRIGRFMNRYLTKRKCFTFSFWDVGCGYDIGRTSTGDWVGFEYTSEFMYNP</sequence>
<organism evidence="1 2">
    <name type="scientific">Calothrix parasitica NIES-267</name>
    <dbReference type="NCBI Taxonomy" id="1973488"/>
    <lineage>
        <taxon>Bacteria</taxon>
        <taxon>Bacillati</taxon>
        <taxon>Cyanobacteriota</taxon>
        <taxon>Cyanophyceae</taxon>
        <taxon>Nostocales</taxon>
        <taxon>Calotrichaceae</taxon>
        <taxon>Calothrix</taxon>
    </lineage>
</organism>
<accession>A0A1Z4LXB5</accession>
<gene>
    <name evidence="1" type="ORF">NIES267_53650</name>
</gene>
<dbReference type="Proteomes" id="UP000218418">
    <property type="component" value="Chromosome"/>
</dbReference>
<name>A0A1Z4LXB5_9CYAN</name>
<dbReference type="InterPro" id="IPR012489">
    <property type="entry name" value="NucleaseA_inhib-like"/>
</dbReference>
<evidence type="ECO:0000313" key="2">
    <source>
        <dbReference type="Proteomes" id="UP000218418"/>
    </source>
</evidence>
<dbReference type="Gene3D" id="3.40.1460.10">
    <property type="entry name" value="Nuclease A inhibitor-like"/>
    <property type="match status" value="1"/>
</dbReference>
<keyword evidence="2" id="KW-1185">Reference proteome</keyword>
<protein>
    <submittedName>
        <fullName evidence="1">Uncharacterized protein</fullName>
    </submittedName>
</protein>
<proteinExistence type="predicted"/>
<evidence type="ECO:0000313" key="1">
    <source>
        <dbReference type="EMBL" id="BAY85859.1"/>
    </source>
</evidence>
<dbReference type="Pfam" id="PF07924">
    <property type="entry name" value="NuiA"/>
    <property type="match status" value="1"/>
</dbReference>
<dbReference type="AlphaFoldDB" id="A0A1Z4LXB5"/>
<reference evidence="1 2" key="1">
    <citation type="submission" date="2017-06" db="EMBL/GenBank/DDBJ databases">
        <title>Genome sequencing of cyanobaciteial culture collection at National Institute for Environmental Studies (NIES).</title>
        <authorList>
            <person name="Hirose Y."/>
            <person name="Shimura Y."/>
            <person name="Fujisawa T."/>
            <person name="Nakamura Y."/>
            <person name="Kawachi M."/>
        </authorList>
    </citation>
    <scope>NUCLEOTIDE SEQUENCE [LARGE SCALE GENOMIC DNA]</scope>
    <source>
        <strain evidence="1 2">NIES-267</strain>
    </source>
</reference>
<dbReference type="EMBL" id="AP018227">
    <property type="protein sequence ID" value="BAY85859.1"/>
    <property type="molecule type" value="Genomic_DNA"/>
</dbReference>